<keyword evidence="1" id="KW-0805">Transcription regulation</keyword>
<keyword evidence="4" id="KW-1133">Transmembrane helix</keyword>
<accession>A0ABU1Y3L5</accession>
<dbReference type="SUPFAM" id="SSF46689">
    <property type="entry name" value="Homeodomain-like"/>
    <property type="match status" value="1"/>
</dbReference>
<evidence type="ECO:0000256" key="3">
    <source>
        <dbReference type="ARBA" id="ARBA00023163"/>
    </source>
</evidence>
<keyword evidence="7" id="KW-1185">Reference proteome</keyword>
<feature type="transmembrane region" description="Helical" evidence="4">
    <location>
        <begin position="30"/>
        <end position="49"/>
    </location>
</feature>
<dbReference type="PROSITE" id="PS01124">
    <property type="entry name" value="HTH_ARAC_FAMILY_2"/>
    <property type="match status" value="1"/>
</dbReference>
<evidence type="ECO:0000259" key="5">
    <source>
        <dbReference type="PROSITE" id="PS01124"/>
    </source>
</evidence>
<keyword evidence="3" id="KW-0804">Transcription</keyword>
<dbReference type="PANTHER" id="PTHR43280">
    <property type="entry name" value="ARAC-FAMILY TRANSCRIPTIONAL REGULATOR"/>
    <property type="match status" value="1"/>
</dbReference>
<evidence type="ECO:0000313" key="6">
    <source>
        <dbReference type="EMBL" id="MDR7208817.1"/>
    </source>
</evidence>
<gene>
    <name evidence="6" type="ORF">J2W48_000747</name>
</gene>
<dbReference type="Proteomes" id="UP001269081">
    <property type="component" value="Unassembled WGS sequence"/>
</dbReference>
<organism evidence="6 7">
    <name type="scientific">Flavobacterium piscis</name>
    <dbReference type="NCBI Taxonomy" id="1114874"/>
    <lineage>
        <taxon>Bacteria</taxon>
        <taxon>Pseudomonadati</taxon>
        <taxon>Bacteroidota</taxon>
        <taxon>Flavobacteriia</taxon>
        <taxon>Flavobacteriales</taxon>
        <taxon>Flavobacteriaceae</taxon>
        <taxon>Flavobacterium</taxon>
    </lineage>
</organism>
<evidence type="ECO:0000313" key="7">
    <source>
        <dbReference type="Proteomes" id="UP001269081"/>
    </source>
</evidence>
<keyword evidence="4" id="KW-0812">Transmembrane</keyword>
<feature type="domain" description="HTH araC/xylS-type" evidence="5">
    <location>
        <begin position="181"/>
        <end position="279"/>
    </location>
</feature>
<dbReference type="PANTHER" id="PTHR43280:SF32">
    <property type="entry name" value="TRANSCRIPTIONAL REGULATORY PROTEIN"/>
    <property type="match status" value="1"/>
</dbReference>
<protein>
    <submittedName>
        <fullName evidence="6">AraC-like DNA-binding protein</fullName>
    </submittedName>
</protein>
<keyword evidence="4" id="KW-0472">Membrane</keyword>
<comment type="caution">
    <text evidence="6">The sequence shown here is derived from an EMBL/GenBank/DDBJ whole genome shotgun (WGS) entry which is preliminary data.</text>
</comment>
<sequence length="282" mass="32577">MDTLKNRRWQKELKVYHLIDFKSFKARKTLMNPDWFSLLVIVSGTIYFMDGPSTVRLSQGDMYAVPSTAEVIKQTPSLKVSFISCKKDFAITNRFSKSGIGYIEILTSHSPFVISLTQAEIIYLIEVVGFLKKKISSRDSIFQEEMVLLYFNLILYEFSGICYKHGENIIDVYCRTEKISTRFLALVQQHCRLRHDVSFYADALFVSKGHLGKAVRNAIGMSAKHYIEMAIISEAYTLLADVNLTITQIGEHLNFRNPQSFSHFFKKHTKLTPTQYRLHLKF</sequence>
<name>A0ABU1Y3L5_9FLAO</name>
<dbReference type="InterPro" id="IPR009057">
    <property type="entry name" value="Homeodomain-like_sf"/>
</dbReference>
<dbReference type="EMBL" id="JAVDWQ010000002">
    <property type="protein sequence ID" value="MDR7208817.1"/>
    <property type="molecule type" value="Genomic_DNA"/>
</dbReference>
<proteinExistence type="predicted"/>
<evidence type="ECO:0000256" key="1">
    <source>
        <dbReference type="ARBA" id="ARBA00023015"/>
    </source>
</evidence>
<reference evidence="6 7" key="1">
    <citation type="submission" date="2023-07" db="EMBL/GenBank/DDBJ databases">
        <title>Sorghum-associated microbial communities from plants grown in Nebraska, USA.</title>
        <authorList>
            <person name="Schachtman D."/>
        </authorList>
    </citation>
    <scope>NUCLEOTIDE SEQUENCE [LARGE SCALE GENOMIC DNA]</scope>
    <source>
        <strain evidence="6 7">4129</strain>
    </source>
</reference>
<dbReference type="RefSeq" id="WP_310278252.1">
    <property type="nucleotide sequence ID" value="NZ_JAVDWQ010000002.1"/>
</dbReference>
<keyword evidence="2" id="KW-0238">DNA-binding</keyword>
<dbReference type="InterPro" id="IPR018060">
    <property type="entry name" value="HTH_AraC"/>
</dbReference>
<evidence type="ECO:0000256" key="2">
    <source>
        <dbReference type="ARBA" id="ARBA00023125"/>
    </source>
</evidence>
<dbReference type="SMART" id="SM00342">
    <property type="entry name" value="HTH_ARAC"/>
    <property type="match status" value="1"/>
</dbReference>
<dbReference type="Gene3D" id="1.10.10.60">
    <property type="entry name" value="Homeodomain-like"/>
    <property type="match status" value="1"/>
</dbReference>
<dbReference type="Pfam" id="PF12833">
    <property type="entry name" value="HTH_18"/>
    <property type="match status" value="1"/>
</dbReference>
<evidence type="ECO:0000256" key="4">
    <source>
        <dbReference type="SAM" id="Phobius"/>
    </source>
</evidence>